<dbReference type="Proteomes" id="UP001484239">
    <property type="component" value="Unassembled WGS sequence"/>
</dbReference>
<name>A0ABU9E447_9BACT</name>
<proteinExistence type="predicted"/>
<dbReference type="Pfam" id="PF09932">
    <property type="entry name" value="DUF2164"/>
    <property type="match status" value="1"/>
</dbReference>
<sequence length="78" mass="9138">MSIELSDDRRSHLVQRLQGFHAQEFDEELSVFQAEELVDWFLERLGPPIYNQAVQDVRGYLQQRLDDLEGDVHAPEVL</sequence>
<dbReference type="EMBL" id="JBBHLI010000001">
    <property type="protein sequence ID" value="MEK9499496.1"/>
    <property type="molecule type" value="Genomic_DNA"/>
</dbReference>
<evidence type="ECO:0000313" key="1">
    <source>
        <dbReference type="EMBL" id="MEK9499496.1"/>
    </source>
</evidence>
<protein>
    <submittedName>
        <fullName evidence="1">DUF2164 domain-containing protein</fullName>
    </submittedName>
</protein>
<reference evidence="1 2" key="1">
    <citation type="submission" date="2024-02" db="EMBL/GenBank/DDBJ databases">
        <title>A novel Gemmatimonadota bacterium.</title>
        <authorList>
            <person name="Du Z.-J."/>
            <person name="Ye Y.-Q."/>
        </authorList>
    </citation>
    <scope>NUCLEOTIDE SEQUENCE [LARGE SCALE GENOMIC DNA]</scope>
    <source>
        <strain evidence="1 2">DH-20</strain>
    </source>
</reference>
<organism evidence="1 2">
    <name type="scientific">Gaopeijia maritima</name>
    <dbReference type="NCBI Taxonomy" id="3119007"/>
    <lineage>
        <taxon>Bacteria</taxon>
        <taxon>Pseudomonadati</taxon>
        <taxon>Gemmatimonadota</taxon>
        <taxon>Longimicrobiia</taxon>
        <taxon>Gaopeijiales</taxon>
        <taxon>Gaopeijiaceae</taxon>
        <taxon>Gaopeijia</taxon>
    </lineage>
</organism>
<dbReference type="RefSeq" id="WP_405276243.1">
    <property type="nucleotide sequence ID" value="NZ_CP144380.1"/>
</dbReference>
<evidence type="ECO:0000313" key="2">
    <source>
        <dbReference type="Proteomes" id="UP001484239"/>
    </source>
</evidence>
<gene>
    <name evidence="1" type="ORF">WI372_00700</name>
</gene>
<dbReference type="InterPro" id="IPR018680">
    <property type="entry name" value="DUF2164"/>
</dbReference>
<comment type="caution">
    <text evidence="1">The sequence shown here is derived from an EMBL/GenBank/DDBJ whole genome shotgun (WGS) entry which is preliminary data.</text>
</comment>
<keyword evidence="2" id="KW-1185">Reference proteome</keyword>
<accession>A0ABU9E447</accession>